<keyword evidence="2" id="KW-1133">Transmembrane helix</keyword>
<dbReference type="InterPro" id="IPR055431">
    <property type="entry name" value="RsgI_M"/>
</dbReference>
<reference evidence="4" key="1">
    <citation type="submission" date="2019-11" db="EMBL/GenBank/DDBJ databases">
        <authorList>
            <person name="Feng L."/>
        </authorList>
    </citation>
    <scope>NUCLEOTIDE SEQUENCE</scope>
    <source>
        <strain evidence="4">ChathewayiLFYP18</strain>
    </source>
</reference>
<evidence type="ECO:0000313" key="4">
    <source>
        <dbReference type="EMBL" id="VYU83387.1"/>
    </source>
</evidence>
<evidence type="ECO:0000256" key="1">
    <source>
        <dbReference type="SAM" id="MobiDB-lite"/>
    </source>
</evidence>
<feature type="compositionally biased region" description="Acidic residues" evidence="1">
    <location>
        <begin position="340"/>
        <end position="349"/>
    </location>
</feature>
<dbReference type="RefSeq" id="WP_156834467.1">
    <property type="nucleotide sequence ID" value="NZ_CACRUH010000090.1"/>
</dbReference>
<feature type="compositionally biased region" description="Acidic residues" evidence="1">
    <location>
        <begin position="287"/>
        <end position="302"/>
    </location>
</feature>
<feature type="compositionally biased region" description="Basic and acidic residues" evidence="1">
    <location>
        <begin position="350"/>
        <end position="380"/>
    </location>
</feature>
<dbReference type="EMBL" id="CACRUH010000090">
    <property type="protein sequence ID" value="VYU83387.1"/>
    <property type="molecule type" value="Genomic_DNA"/>
</dbReference>
<keyword evidence="2" id="KW-0812">Transmembrane</keyword>
<dbReference type="Pfam" id="PF23750">
    <property type="entry name" value="RsgI_M"/>
    <property type="match status" value="1"/>
</dbReference>
<feature type="transmembrane region" description="Helical" evidence="2">
    <location>
        <begin position="66"/>
        <end position="87"/>
    </location>
</feature>
<feature type="compositionally biased region" description="Basic and acidic residues" evidence="1">
    <location>
        <begin position="402"/>
        <end position="451"/>
    </location>
</feature>
<accession>A0A6N3I292</accession>
<keyword evidence="2" id="KW-0472">Membrane</keyword>
<protein>
    <recommendedName>
        <fullName evidence="3">Anti-sigma factor RsgI-like middle domain-containing protein</fullName>
    </recommendedName>
</protein>
<proteinExistence type="predicted"/>
<name>A0A6N3I292_9FIRM</name>
<feature type="region of interest" description="Disordered" evidence="1">
    <location>
        <begin position="281"/>
        <end position="471"/>
    </location>
</feature>
<organism evidence="4">
    <name type="scientific">Hungatella hathewayi</name>
    <dbReference type="NCBI Taxonomy" id="154046"/>
    <lineage>
        <taxon>Bacteria</taxon>
        <taxon>Bacillati</taxon>
        <taxon>Bacillota</taxon>
        <taxon>Clostridia</taxon>
        <taxon>Lachnospirales</taxon>
        <taxon>Lachnospiraceae</taxon>
        <taxon>Hungatella</taxon>
    </lineage>
</organism>
<evidence type="ECO:0000256" key="2">
    <source>
        <dbReference type="SAM" id="Phobius"/>
    </source>
</evidence>
<dbReference type="AlphaFoldDB" id="A0A6N3I292"/>
<sequence>MSKKIETPQIKKSLNRAVDQLPQPSLQKIMDTPVVKMEQMDTATRQEPLKNSWFHKLCSPAQVRHVSAVCGCLLFFFAAGIGGVYSYENILVDSIVDMDVNPSFELKINKKDRVLSFTPLNEDAAQAAEGHTYKDWNVEDAVKDLYRIMEEKEYLTDDRRTVLISVENKNPNRVSQLQSQLSDCIRKTAEESKKTVRIVTQEKKKDQALNQTAQNYHISSGKLQFIRMMTAAYPDLDEKTLSKMSMEELYRIIFDREKEKPAWLQMDEEDWNEYKEEMRKEKYGDRDSDDGDTDDHDSDDNDLTDKDSDDHDSDDGDLADKDSDDHDSDDGDLTDKDSDDHDSDDEDLADKDSDDHDSDDKSPADQHSDDHDSDNKDSRNKNKNKNKNTRDTDDKDSDDKDSDARASVDKNSAGKDSDHGDSANRNSEGKDSEDRKSNARDSDDDDSKSKDDEDSDDDDEHQNSEDERDDD</sequence>
<feature type="compositionally biased region" description="Acidic residues" evidence="1">
    <location>
        <begin position="452"/>
        <end position="471"/>
    </location>
</feature>
<gene>
    <name evidence="4" type="ORF">CHLFYP18_04161</name>
</gene>
<feature type="domain" description="Anti-sigma factor RsgI-like middle" evidence="3">
    <location>
        <begin position="94"/>
        <end position="226"/>
    </location>
</feature>
<evidence type="ECO:0000259" key="3">
    <source>
        <dbReference type="Pfam" id="PF23750"/>
    </source>
</evidence>